<feature type="transmembrane region" description="Helical" evidence="5">
    <location>
        <begin position="255"/>
        <end position="276"/>
    </location>
</feature>
<evidence type="ECO:0000259" key="6">
    <source>
        <dbReference type="PROSITE" id="PS50928"/>
    </source>
</evidence>
<dbReference type="PANTHER" id="PTHR43376">
    <property type="entry name" value="OLIGOPEPTIDE TRANSPORT SYSTEM PERMEASE PROTEIN"/>
    <property type="match status" value="1"/>
</dbReference>
<feature type="domain" description="ABC transmembrane type-1" evidence="6">
    <location>
        <begin position="108"/>
        <end position="319"/>
    </location>
</feature>
<feature type="transmembrane region" description="Helical" evidence="5">
    <location>
        <begin position="12"/>
        <end position="32"/>
    </location>
</feature>
<keyword evidence="2 5" id="KW-0812">Transmembrane</keyword>
<keyword evidence="4 5" id="KW-0472">Membrane</keyword>
<dbReference type="Proteomes" id="UP000616724">
    <property type="component" value="Unassembled WGS sequence"/>
</dbReference>
<dbReference type="Gene3D" id="1.10.3720.10">
    <property type="entry name" value="MetI-like"/>
    <property type="match status" value="1"/>
</dbReference>
<protein>
    <submittedName>
        <fullName evidence="7">Peptide ABC transporter permease</fullName>
    </submittedName>
</protein>
<dbReference type="PANTHER" id="PTHR43376:SF1">
    <property type="entry name" value="OLIGOPEPTIDE TRANSPORT SYSTEM PERMEASE PROTEIN"/>
    <property type="match status" value="1"/>
</dbReference>
<dbReference type="AlphaFoldDB" id="A0A8J3W900"/>
<gene>
    <name evidence="7" type="ORF">Plo01_66820</name>
</gene>
<dbReference type="GO" id="GO:0005886">
    <property type="term" value="C:plasma membrane"/>
    <property type="evidence" value="ECO:0007669"/>
    <property type="project" value="UniProtKB-SubCell"/>
</dbReference>
<feature type="transmembrane region" description="Helical" evidence="5">
    <location>
        <begin position="155"/>
        <end position="175"/>
    </location>
</feature>
<dbReference type="Pfam" id="PF00528">
    <property type="entry name" value="BPD_transp_1"/>
    <property type="match status" value="1"/>
</dbReference>
<dbReference type="GO" id="GO:0055085">
    <property type="term" value="P:transmembrane transport"/>
    <property type="evidence" value="ECO:0007669"/>
    <property type="project" value="InterPro"/>
</dbReference>
<sequence>MGMTVIARRLAGHLARGIAMVLVVATISFFIIRNIPGDPIAARYQKLLEQGMSPEAAERATAVMYGFLPSGTLGEQYADYMTGLFRFDLGVSVTNPGTPVTAVLGEAAKWTVLPVLAGTLLSFLVGVIMGVYAAVKRSGVLGDLLAISGSLLHGVPQYVLALLMGAIFTTLIPILPQGGTADILFEPGFNAGYIGSLIEHATLPVVTYALASYGGWILAMKSSVVTVLGDDFILAAELRGMKRSIIFRYVARNAILPLFTILALSLGLLFGGAIFIEKIFNYPGLGFLLIESVVNRDYALMGGAFLLITAAIVVANILADLFYTVIDPRVRSGEEAAT</sequence>
<organism evidence="7 8">
    <name type="scientific">Planobispora longispora</name>
    <dbReference type="NCBI Taxonomy" id="28887"/>
    <lineage>
        <taxon>Bacteria</taxon>
        <taxon>Bacillati</taxon>
        <taxon>Actinomycetota</taxon>
        <taxon>Actinomycetes</taxon>
        <taxon>Streptosporangiales</taxon>
        <taxon>Streptosporangiaceae</taxon>
        <taxon>Planobispora</taxon>
    </lineage>
</organism>
<reference evidence="7 8" key="1">
    <citation type="submission" date="2021-01" db="EMBL/GenBank/DDBJ databases">
        <title>Whole genome shotgun sequence of Planobispora longispora NBRC 13918.</title>
        <authorList>
            <person name="Komaki H."/>
            <person name="Tamura T."/>
        </authorList>
    </citation>
    <scope>NUCLEOTIDE SEQUENCE [LARGE SCALE GENOMIC DNA]</scope>
    <source>
        <strain evidence="7 8">NBRC 13918</strain>
    </source>
</reference>
<comment type="caution">
    <text evidence="7">The sequence shown here is derived from an EMBL/GenBank/DDBJ whole genome shotgun (WGS) entry which is preliminary data.</text>
</comment>
<evidence type="ECO:0000256" key="5">
    <source>
        <dbReference type="RuleBase" id="RU363032"/>
    </source>
</evidence>
<evidence type="ECO:0000313" key="7">
    <source>
        <dbReference type="EMBL" id="GIH80253.1"/>
    </source>
</evidence>
<evidence type="ECO:0000256" key="4">
    <source>
        <dbReference type="ARBA" id="ARBA00023136"/>
    </source>
</evidence>
<evidence type="ECO:0000256" key="1">
    <source>
        <dbReference type="ARBA" id="ARBA00004141"/>
    </source>
</evidence>
<accession>A0A8J3W900</accession>
<feature type="transmembrane region" description="Helical" evidence="5">
    <location>
        <begin position="298"/>
        <end position="323"/>
    </location>
</feature>
<dbReference type="SUPFAM" id="SSF161098">
    <property type="entry name" value="MetI-like"/>
    <property type="match status" value="1"/>
</dbReference>
<proteinExistence type="inferred from homology"/>
<keyword evidence="8" id="KW-1185">Reference proteome</keyword>
<dbReference type="InterPro" id="IPR035906">
    <property type="entry name" value="MetI-like_sf"/>
</dbReference>
<feature type="transmembrane region" description="Helical" evidence="5">
    <location>
        <begin position="112"/>
        <end position="135"/>
    </location>
</feature>
<dbReference type="EMBL" id="BOOH01000057">
    <property type="protein sequence ID" value="GIH80253.1"/>
    <property type="molecule type" value="Genomic_DNA"/>
</dbReference>
<evidence type="ECO:0000256" key="3">
    <source>
        <dbReference type="ARBA" id="ARBA00022989"/>
    </source>
</evidence>
<dbReference type="PROSITE" id="PS50928">
    <property type="entry name" value="ABC_TM1"/>
    <property type="match status" value="1"/>
</dbReference>
<keyword evidence="3 5" id="KW-1133">Transmembrane helix</keyword>
<evidence type="ECO:0000256" key="2">
    <source>
        <dbReference type="ARBA" id="ARBA00022692"/>
    </source>
</evidence>
<dbReference type="CDD" id="cd06261">
    <property type="entry name" value="TM_PBP2"/>
    <property type="match status" value="1"/>
</dbReference>
<keyword evidence="5" id="KW-0813">Transport</keyword>
<evidence type="ECO:0000313" key="8">
    <source>
        <dbReference type="Proteomes" id="UP000616724"/>
    </source>
</evidence>
<comment type="similarity">
    <text evidence="5">Belongs to the binding-protein-dependent transport system permease family.</text>
</comment>
<dbReference type="InterPro" id="IPR000515">
    <property type="entry name" value="MetI-like"/>
</dbReference>
<comment type="subcellular location">
    <subcellularLocation>
        <location evidence="5">Cell membrane</location>
        <topology evidence="5">Multi-pass membrane protein</topology>
    </subcellularLocation>
    <subcellularLocation>
        <location evidence="1">Membrane</location>
        <topology evidence="1">Multi-pass membrane protein</topology>
    </subcellularLocation>
</comment>
<name>A0A8J3W900_9ACTN</name>